<feature type="binding site" evidence="4">
    <location>
        <begin position="1014"/>
        <end position="1021"/>
    </location>
    <ligand>
        <name>ATP</name>
        <dbReference type="ChEBI" id="CHEBI:30616"/>
    </ligand>
</feature>
<proteinExistence type="predicted"/>
<dbReference type="SUPFAM" id="SSF49879">
    <property type="entry name" value="SMAD/FHA domain"/>
    <property type="match status" value="1"/>
</dbReference>
<dbReference type="InterPro" id="IPR027417">
    <property type="entry name" value="P-loop_NTPase"/>
</dbReference>
<dbReference type="Pfam" id="PF01580">
    <property type="entry name" value="FtsK_SpoIIIE"/>
    <property type="match status" value="2"/>
</dbReference>
<dbReference type="Gene3D" id="3.40.50.300">
    <property type="entry name" value="P-loop containing nucleotide triphosphate hydrolases"/>
    <property type="match status" value="2"/>
</dbReference>
<evidence type="ECO:0000256" key="2">
    <source>
        <dbReference type="ARBA" id="ARBA00022741"/>
    </source>
</evidence>
<dbReference type="EMBL" id="CBBU010000169">
    <property type="protein sequence ID" value="CDA41922.1"/>
    <property type="molecule type" value="Genomic_DNA"/>
</dbReference>
<protein>
    <recommendedName>
        <fullName evidence="6">FtsK domain-containing protein</fullName>
    </recommendedName>
</protein>
<accession>R6AL81</accession>
<dbReference type="InterPro" id="IPR008984">
    <property type="entry name" value="SMAD_FHA_dom_sf"/>
</dbReference>
<dbReference type="SUPFAM" id="SSF52540">
    <property type="entry name" value="P-loop containing nucleoside triphosphate hydrolases"/>
    <property type="match status" value="2"/>
</dbReference>
<keyword evidence="3 4" id="KW-0067">ATP-binding</keyword>
<keyword evidence="5" id="KW-1133">Transmembrane helix</keyword>
<reference evidence="7" key="1">
    <citation type="submission" date="2012-11" db="EMBL/GenBank/DDBJ databases">
        <title>Dependencies among metagenomic species, viruses, plasmids and units of genetic variation.</title>
        <authorList>
            <person name="Nielsen H.B."/>
            <person name="Almeida M."/>
            <person name="Juncker A.S."/>
            <person name="Rasmussen S."/>
            <person name="Li J."/>
            <person name="Sunagawa S."/>
            <person name="Plichta D."/>
            <person name="Gautier L."/>
            <person name="Le Chatelier E."/>
            <person name="Peletier E."/>
            <person name="Bonde I."/>
            <person name="Nielsen T."/>
            <person name="Manichanh C."/>
            <person name="Arumugam M."/>
            <person name="Batto J."/>
            <person name="Santos M.B.Q.D."/>
            <person name="Blom N."/>
            <person name="Borruel N."/>
            <person name="Burgdorf K.S."/>
            <person name="Boumezbeur F."/>
            <person name="Casellas F."/>
            <person name="Dore J."/>
            <person name="Guarner F."/>
            <person name="Hansen T."/>
            <person name="Hildebrand F."/>
            <person name="Kaas R.S."/>
            <person name="Kennedy S."/>
            <person name="Kristiansen K."/>
            <person name="Kultima J.R."/>
            <person name="Leonard P."/>
            <person name="Levenez F."/>
            <person name="Lund O."/>
            <person name="Moumen B."/>
            <person name="Le Paslier D."/>
            <person name="Pons N."/>
            <person name="Pedersen O."/>
            <person name="Prifti E."/>
            <person name="Qin J."/>
            <person name="Raes J."/>
            <person name="Tap J."/>
            <person name="Tims S."/>
            <person name="Ussery D.W."/>
            <person name="Yamada T."/>
            <person name="MetaHit consortium"/>
            <person name="Renault P."/>
            <person name="Sicheritz-Ponten T."/>
            <person name="Bork P."/>
            <person name="Wang J."/>
            <person name="Brunak S."/>
            <person name="Ehrlich S.D."/>
        </authorList>
    </citation>
    <scope>NUCLEOTIDE SEQUENCE [LARGE SCALE GENOMIC DNA]</scope>
</reference>
<keyword evidence="5" id="KW-0472">Membrane</keyword>
<keyword evidence="2 4" id="KW-0547">Nucleotide-binding</keyword>
<feature type="domain" description="FtsK" evidence="6">
    <location>
        <begin position="998"/>
        <end position="1181"/>
    </location>
</feature>
<evidence type="ECO:0000256" key="1">
    <source>
        <dbReference type="ARBA" id="ARBA00022737"/>
    </source>
</evidence>
<dbReference type="PANTHER" id="PTHR22683">
    <property type="entry name" value="SPORULATION PROTEIN RELATED"/>
    <property type="match status" value="1"/>
</dbReference>
<evidence type="ECO:0000259" key="6">
    <source>
        <dbReference type="PROSITE" id="PS50901"/>
    </source>
</evidence>
<organism evidence="7">
    <name type="scientific">Lachnospira eligens CAG:72</name>
    <dbReference type="NCBI Taxonomy" id="1263077"/>
    <lineage>
        <taxon>Bacteria</taxon>
        <taxon>Bacillati</taxon>
        <taxon>Bacillota</taxon>
        <taxon>Clostridia</taxon>
        <taxon>Lachnospirales</taxon>
        <taxon>Lachnospiraceae</taxon>
        <taxon>Lachnospira</taxon>
    </lineage>
</organism>
<dbReference type="InterPro" id="IPR050206">
    <property type="entry name" value="FtsK/SpoIIIE/SftA"/>
</dbReference>
<dbReference type="InterPro" id="IPR002543">
    <property type="entry name" value="FtsK_dom"/>
</dbReference>
<dbReference type="PROSITE" id="PS50901">
    <property type="entry name" value="FTSK"/>
    <property type="match status" value="2"/>
</dbReference>
<gene>
    <name evidence="7" type="ORF">BN765_00876</name>
</gene>
<dbReference type="GO" id="GO:0005524">
    <property type="term" value="F:ATP binding"/>
    <property type="evidence" value="ECO:0007669"/>
    <property type="project" value="UniProtKB-UniRule"/>
</dbReference>
<name>R6AL81_9FIRM</name>
<evidence type="ECO:0000256" key="4">
    <source>
        <dbReference type="PROSITE-ProRule" id="PRU00289"/>
    </source>
</evidence>
<dbReference type="NCBIfam" id="TIGR03928">
    <property type="entry name" value="T7_EssCb_Firm"/>
    <property type="match status" value="1"/>
</dbReference>
<feature type="domain" description="FtsK" evidence="6">
    <location>
        <begin position="670"/>
        <end position="864"/>
    </location>
</feature>
<feature type="transmembrane region" description="Helical" evidence="5">
    <location>
        <begin position="260"/>
        <end position="280"/>
    </location>
</feature>
<keyword evidence="5" id="KW-0812">Transmembrane</keyword>
<sequence>MNNKYKIIIYNKKIYREIELPETVSKYKIGTTIDCDYRLYRDCFFDDIVLNLQKINSQWNLMCSDNLYISTGESRKLLNINLSHGISFCLKYQESNNDVFNVEFEIIFDDKKVEYNRKISVAGLNNISIGSENDCQIVLDGEYLKNDKILLLRCADGYEVKVISLTYDIKRNGNRLVNNEHLKYGDFISIANFSFCILEDSILTEAINECRCVGLNYVDYPNRNKYPKFVRNTRVKKVLDEEEIEILDPPSKPQKPKNNVVMSLLPSLGMLVAAGIMAYMGGTTMLIFSGISAGMAIVTTVVGVIQGKREYVQELRKREIEYKNYISNKRSEIESDRKSELENISSIYKNCDVNREHLNDFSPDLFDRERKDPDFLQVTLGQGTIEAHKKIKYKKVEKLEIDDELQLLPQKLCDELKTINESPVVCDFKSSNAIGIVGDDKFRNYLLNDIVFDICARHFYTDVKLFFIMEDKNREMAQNFRLLPYVSNTIPGNRNIVCNEESKNVVFEFIYNELTRRANNKEAEYVEFVIFFYDLYGFVSHPISKFIDNAAELGVTFVFFSENSSEVPQGCDFIISQINQDGAKLINTANEALCNVFNYAKISNNDILSMNSLLAPVEAEEISLEGSLTKNIDLYKLLGIISADDLDLQKRWNSTRVYKSMSVPLGVSKTGIVYLDLHDKAHGPHGLVAGTTGSGKSEILQSYILSAATYFHPYEIAFLIIDFKGGGMVNQFKDLPHLLGAITNIDGKEIDRSLKSIKAELQKRQYLFAEAEVNHIDKYIQKYKAGEVLEPLPHLIIIVDEFAELKAEQPDFMKELISAARIGRSLGVHLILATQKPAGQVDEQIWSNSRFKLCLKVQGPEDSNEVLKSPLAAEIKEPGRAYFQVGNNEIFELFQSAYSGAPAQSDDADVKEYCIYELELSGKKKKVFEQKRKKGDERGKNQLEAIVDHVAKYCEQMGINPLPNICIKALEAKIIYEEQVDSRQYFLGIYDDPDNQYQGEMSIDIDNKNTFIVGSSQYGKTNILQLLIRQIASKKKANEAQIYILDFGSLVLKNFEELCHVGGVVCPTDDEKLKNLFKLLQDELTLRREKMVSVGVSSFSSYIEAGYNDMPHIYIFVDNMTALMELYLENDETFLGIIREGIAVGISVIIANSQTNGIGYRYLSNLGNKIALFCNDSNEYGNVFDHVDLKPEDLPGRAIVEFDKRTLECQTYLAFEGEKEIDRVMAIRTFVQETNKLNPGISAKQIPYIPSILKKEQLENEYGVFPQEYRYPIGLSYNEVSPFEIDFSNIGAIGICGKETQIHIDFVTDILKQMCDRRNEYPVRVCIFDDVKRGFKGCKELSIVSTYTITTEPVIDLLNEWSFILQTRYQKMIDEDESQSDDLLLLVINNNDVAKVIYEDMDAMNQYTDMISRYKNLKVGVIFTNYENVNVSYDAPEPIRNIKQERHLLYFDDLDNLKVFDVAYEDMKANKKRLQLNDAYYIKDNSVVKVKLTSTN</sequence>
<evidence type="ECO:0000256" key="5">
    <source>
        <dbReference type="SAM" id="Phobius"/>
    </source>
</evidence>
<evidence type="ECO:0000256" key="3">
    <source>
        <dbReference type="ARBA" id="ARBA00022840"/>
    </source>
</evidence>
<dbReference type="Proteomes" id="UP000018175">
    <property type="component" value="Unassembled WGS sequence"/>
</dbReference>
<dbReference type="PANTHER" id="PTHR22683:SF1">
    <property type="entry name" value="TYPE VII SECRETION SYSTEM PROTEIN ESSC"/>
    <property type="match status" value="1"/>
</dbReference>
<dbReference type="InterPro" id="IPR023839">
    <property type="entry name" value="Firmicutes_EssC_C"/>
</dbReference>
<comment type="caution">
    <text evidence="7">The sequence shown here is derived from an EMBL/GenBank/DDBJ whole genome shotgun (WGS) entry which is preliminary data.</text>
</comment>
<evidence type="ECO:0000313" key="7">
    <source>
        <dbReference type="EMBL" id="CDA41922.1"/>
    </source>
</evidence>
<dbReference type="GO" id="GO:0003677">
    <property type="term" value="F:DNA binding"/>
    <property type="evidence" value="ECO:0007669"/>
    <property type="project" value="InterPro"/>
</dbReference>
<feature type="binding site" evidence="4">
    <location>
        <begin position="690"/>
        <end position="697"/>
    </location>
    <ligand>
        <name>ATP</name>
        <dbReference type="ChEBI" id="CHEBI:30616"/>
    </ligand>
</feature>
<keyword evidence="1" id="KW-0677">Repeat</keyword>
<dbReference type="CDD" id="cd01127">
    <property type="entry name" value="TrwB_TraG_TraD_VirD4"/>
    <property type="match status" value="1"/>
</dbReference>